<organism evidence="2 3">
    <name type="scientific">Pseudoalteromonas caenipelagi</name>
    <dbReference type="NCBI Taxonomy" id="2726988"/>
    <lineage>
        <taxon>Bacteria</taxon>
        <taxon>Pseudomonadati</taxon>
        <taxon>Pseudomonadota</taxon>
        <taxon>Gammaproteobacteria</taxon>
        <taxon>Alteromonadales</taxon>
        <taxon>Pseudoalteromonadaceae</taxon>
        <taxon>Pseudoalteromonas</taxon>
    </lineage>
</organism>
<keyword evidence="3" id="KW-1185">Reference proteome</keyword>
<feature type="signal peptide" evidence="1">
    <location>
        <begin position="1"/>
        <end position="21"/>
    </location>
</feature>
<feature type="chain" id="PRO_5032992381" evidence="1">
    <location>
        <begin position="22"/>
        <end position="96"/>
    </location>
</feature>
<dbReference type="AlphaFoldDB" id="A0A849VC27"/>
<proteinExistence type="predicted"/>
<name>A0A849VC27_9GAMM</name>
<keyword evidence="1" id="KW-0732">Signal</keyword>
<dbReference type="Pfam" id="PF07383">
    <property type="entry name" value="DUF1496"/>
    <property type="match status" value="1"/>
</dbReference>
<protein>
    <submittedName>
        <fullName evidence="2">DUF1496 domain-containing protein</fullName>
    </submittedName>
</protein>
<evidence type="ECO:0000313" key="3">
    <source>
        <dbReference type="Proteomes" id="UP000586305"/>
    </source>
</evidence>
<gene>
    <name evidence="2" type="ORF">HG263_06160</name>
</gene>
<evidence type="ECO:0000256" key="1">
    <source>
        <dbReference type="SAM" id="SignalP"/>
    </source>
</evidence>
<dbReference type="InterPro" id="IPR009971">
    <property type="entry name" value="DUF1496"/>
</dbReference>
<dbReference type="RefSeq" id="WP_171625200.1">
    <property type="nucleotide sequence ID" value="NZ_JABBPG010000002.1"/>
</dbReference>
<sequence>MKSRVYIALSVLLITASYSFAVDSNHGKVTLLETPHRVCWYQGAQYSEGALIKQFDLLFICSHKYSNQPQSQLVWLKANKEGQPIRLDPVKTIRVN</sequence>
<dbReference type="EMBL" id="JABBPG010000002">
    <property type="protein sequence ID" value="NOU50123.1"/>
    <property type="molecule type" value="Genomic_DNA"/>
</dbReference>
<accession>A0A849VC27</accession>
<comment type="caution">
    <text evidence="2">The sequence shown here is derived from an EMBL/GenBank/DDBJ whole genome shotgun (WGS) entry which is preliminary data.</text>
</comment>
<dbReference type="Proteomes" id="UP000586305">
    <property type="component" value="Unassembled WGS sequence"/>
</dbReference>
<evidence type="ECO:0000313" key="2">
    <source>
        <dbReference type="EMBL" id="NOU50123.1"/>
    </source>
</evidence>
<reference evidence="2 3" key="1">
    <citation type="submission" date="2020-04" db="EMBL/GenBank/DDBJ databases">
        <title>Pseudoalteromonas caenipelagi sp. nov., isolated from a tidal flat.</title>
        <authorList>
            <person name="Park S."/>
            <person name="Yoon J.-H."/>
        </authorList>
    </citation>
    <scope>NUCLEOTIDE SEQUENCE [LARGE SCALE GENOMIC DNA]</scope>
    <source>
        <strain evidence="2 3">JBTF-M23</strain>
    </source>
</reference>